<dbReference type="PROSITE" id="PS00571">
    <property type="entry name" value="AMIDASES"/>
    <property type="match status" value="1"/>
</dbReference>
<comment type="caution">
    <text evidence="2">The sequence shown here is derived from an EMBL/GenBank/DDBJ whole genome shotgun (WGS) entry which is preliminary data.</text>
</comment>
<feature type="domain" description="Amidase" evidence="1">
    <location>
        <begin position="26"/>
        <end position="431"/>
    </location>
</feature>
<reference evidence="2 3" key="1">
    <citation type="submission" date="2020-04" db="EMBL/GenBank/DDBJ databases">
        <title>Donghicola sp., a member of the Rhodobacteraceae family isolated from mangrove forest in Thailand.</title>
        <authorList>
            <person name="Charoenyingcharoen P."/>
            <person name="Yukphan P."/>
        </authorList>
    </citation>
    <scope>NUCLEOTIDE SEQUENCE [LARGE SCALE GENOMIC DNA]</scope>
    <source>
        <strain evidence="2 3">B5-SW-15</strain>
    </source>
</reference>
<gene>
    <name evidence="2" type="ORF">HJ536_04155</name>
</gene>
<dbReference type="Gene3D" id="3.90.1300.10">
    <property type="entry name" value="Amidase signature (AS) domain"/>
    <property type="match status" value="1"/>
</dbReference>
<dbReference type="InterPro" id="IPR020556">
    <property type="entry name" value="Amidase_CS"/>
</dbReference>
<dbReference type="Proteomes" id="UP000592216">
    <property type="component" value="Unassembled WGS sequence"/>
</dbReference>
<dbReference type="GO" id="GO:0003824">
    <property type="term" value="F:catalytic activity"/>
    <property type="evidence" value="ECO:0007669"/>
    <property type="project" value="InterPro"/>
</dbReference>
<protein>
    <submittedName>
        <fullName evidence="2">Amidase</fullName>
    </submittedName>
</protein>
<name>A0A850Q3F7_9RHOB</name>
<dbReference type="Pfam" id="PF01425">
    <property type="entry name" value="Amidase"/>
    <property type="match status" value="1"/>
</dbReference>
<dbReference type="InterPro" id="IPR036928">
    <property type="entry name" value="AS_sf"/>
</dbReference>
<dbReference type="InterPro" id="IPR023631">
    <property type="entry name" value="Amidase_dom"/>
</dbReference>
<dbReference type="PANTHER" id="PTHR11895">
    <property type="entry name" value="TRANSAMIDASE"/>
    <property type="match status" value="1"/>
</dbReference>
<dbReference type="AlphaFoldDB" id="A0A850Q3F7"/>
<proteinExistence type="predicted"/>
<dbReference type="EMBL" id="JABCJE010000001">
    <property type="protein sequence ID" value="NVO22542.1"/>
    <property type="molecule type" value="Genomic_DNA"/>
</dbReference>
<dbReference type="SUPFAM" id="SSF75304">
    <property type="entry name" value="Amidase signature (AS) enzymes"/>
    <property type="match status" value="1"/>
</dbReference>
<sequence length="443" mass="45540">MQDWLTQSAADQGRAIGAGKLDPVALTEAYLAAIRAHEFGDRIYARLTPERAVAEAEAAAIRAKNGVRRGILDGVPISWKDLFDSAGVATEAGSALLAGRVPEADALVLAEATLQGAVCLGKTHMTELAFSGLGLNPVTASPPNVNDAACVSGGSSSGAAASVAWGLAAAGIGSDTGGSVRVPSCWNDLVGLKTTSGLIPLKGVVPLAAKFDTIGPLARTVEDAAILFAMLTGGKAPDLGGSTLSGRRFAVLRTVALDGLQDAPARGFQTALRKLEAAGAILTEIDAPEVAEMMALAGVIYTPETYGTWGELIESAPDKMYPPVLERFRSGRDHSGHAYVAAWHKLDALRIRYAERVAGYDAVLVPTVASLPPRIDAVSADAALFTSENLLALRNTRIGNLTGGAALTLPTGVPGTGISLMGPALSERRLLHLGAAAEAALRA</sequence>
<evidence type="ECO:0000313" key="2">
    <source>
        <dbReference type="EMBL" id="NVO22542.1"/>
    </source>
</evidence>
<dbReference type="InterPro" id="IPR000120">
    <property type="entry name" value="Amidase"/>
</dbReference>
<evidence type="ECO:0000313" key="3">
    <source>
        <dbReference type="Proteomes" id="UP000592216"/>
    </source>
</evidence>
<dbReference type="PANTHER" id="PTHR11895:SF176">
    <property type="entry name" value="AMIDASE AMID-RELATED"/>
    <property type="match status" value="1"/>
</dbReference>
<organism evidence="2 3">
    <name type="scientific">Donghicola mangrovi</name>
    <dbReference type="NCBI Taxonomy" id="2729614"/>
    <lineage>
        <taxon>Bacteria</taxon>
        <taxon>Pseudomonadati</taxon>
        <taxon>Pseudomonadota</taxon>
        <taxon>Alphaproteobacteria</taxon>
        <taxon>Rhodobacterales</taxon>
        <taxon>Roseobacteraceae</taxon>
        <taxon>Donghicola</taxon>
    </lineage>
</organism>
<accession>A0A850Q3F7</accession>
<evidence type="ECO:0000259" key="1">
    <source>
        <dbReference type="Pfam" id="PF01425"/>
    </source>
</evidence>
<dbReference type="RefSeq" id="WP_177156767.1">
    <property type="nucleotide sequence ID" value="NZ_JABCJE010000001.1"/>
</dbReference>